<dbReference type="InterPro" id="IPR016047">
    <property type="entry name" value="M23ase_b-sheet_dom"/>
</dbReference>
<dbReference type="Proteomes" id="UP000709336">
    <property type="component" value="Unassembled WGS sequence"/>
</dbReference>
<name>A0ABX1R0R8_9ALTE</name>
<feature type="domain" description="M23ase beta-sheet core" evidence="2">
    <location>
        <begin position="191"/>
        <end position="285"/>
    </location>
</feature>
<keyword evidence="4" id="KW-1185">Reference proteome</keyword>
<reference evidence="3 4" key="1">
    <citation type="submission" date="2020-03" db="EMBL/GenBank/DDBJ databases">
        <title>Alteromonas ponticola sp. nov., isolated from seawater.</title>
        <authorList>
            <person name="Yoon J.-H."/>
            <person name="Kim Y.-O."/>
        </authorList>
    </citation>
    <scope>NUCLEOTIDE SEQUENCE [LARGE SCALE GENOMIC DNA]</scope>
    <source>
        <strain evidence="3 4">MYP5</strain>
    </source>
</reference>
<sequence length="293" mass="32003">MKLTLTISGEKRHYERSISARRLLSITVLASMFILVSSRSIDSVNEDLARVSVSQQIVERAQQKLNALNNRSSSQMAIINQDVAQANVQLDELNSRVNLIAQSLGIKNSDLEAIELRGAEVASFSNPLQREIHQLQQNLAAKQSQLSMLESLLRGHHIDSQAQLSGRPITRGWLSSSYGMREDPFSGESAEHTGLDFAGSMGDDVVATGAGIVSWAGDRYGYGQLVEIDHIDGFTTRYAHNQTLNVAVGDLVTKGQVIAQMGSTGRSTGAHVHYEVLKHGQHVDPLLYVDGLE</sequence>
<evidence type="ECO:0000313" key="4">
    <source>
        <dbReference type="Proteomes" id="UP000709336"/>
    </source>
</evidence>
<organism evidence="3 4">
    <name type="scientific">Alteromonas ponticola</name>
    <dbReference type="NCBI Taxonomy" id="2720613"/>
    <lineage>
        <taxon>Bacteria</taxon>
        <taxon>Pseudomonadati</taxon>
        <taxon>Pseudomonadota</taxon>
        <taxon>Gammaproteobacteria</taxon>
        <taxon>Alteromonadales</taxon>
        <taxon>Alteromonadaceae</taxon>
        <taxon>Alteromonas/Salinimonas group</taxon>
        <taxon>Alteromonas</taxon>
    </lineage>
</organism>
<accession>A0ABX1R0R8</accession>
<comment type="caution">
    <text evidence="3">The sequence shown here is derived from an EMBL/GenBank/DDBJ whole genome shotgun (WGS) entry which is preliminary data.</text>
</comment>
<protein>
    <submittedName>
        <fullName evidence="3">Peptidoglycan DD-metalloendopeptidase family protein</fullName>
    </submittedName>
</protein>
<evidence type="ECO:0000256" key="1">
    <source>
        <dbReference type="SAM" id="Coils"/>
    </source>
</evidence>
<dbReference type="RefSeq" id="WP_169209770.1">
    <property type="nucleotide sequence ID" value="NZ_JAATNW010000002.1"/>
</dbReference>
<dbReference type="SUPFAM" id="SSF51261">
    <property type="entry name" value="Duplicated hybrid motif"/>
    <property type="match status" value="1"/>
</dbReference>
<dbReference type="InterPro" id="IPR050570">
    <property type="entry name" value="Cell_wall_metabolism_enzyme"/>
</dbReference>
<gene>
    <name evidence="3" type="ORF">HCJ96_04130</name>
</gene>
<dbReference type="EMBL" id="JAATNW010000002">
    <property type="protein sequence ID" value="NMH59206.1"/>
    <property type="molecule type" value="Genomic_DNA"/>
</dbReference>
<dbReference type="PANTHER" id="PTHR21666">
    <property type="entry name" value="PEPTIDASE-RELATED"/>
    <property type="match status" value="1"/>
</dbReference>
<proteinExistence type="predicted"/>
<evidence type="ECO:0000259" key="2">
    <source>
        <dbReference type="Pfam" id="PF01551"/>
    </source>
</evidence>
<dbReference type="Gene3D" id="2.70.70.10">
    <property type="entry name" value="Glucose Permease (Domain IIA)"/>
    <property type="match status" value="1"/>
</dbReference>
<evidence type="ECO:0000313" key="3">
    <source>
        <dbReference type="EMBL" id="NMH59206.1"/>
    </source>
</evidence>
<dbReference type="InterPro" id="IPR011055">
    <property type="entry name" value="Dup_hybrid_motif"/>
</dbReference>
<feature type="coiled-coil region" evidence="1">
    <location>
        <begin position="51"/>
        <end position="96"/>
    </location>
</feature>
<dbReference type="CDD" id="cd12797">
    <property type="entry name" value="M23_peptidase"/>
    <property type="match status" value="1"/>
</dbReference>
<keyword evidence="1" id="KW-0175">Coiled coil</keyword>
<dbReference type="Pfam" id="PF01551">
    <property type="entry name" value="Peptidase_M23"/>
    <property type="match status" value="1"/>
</dbReference>
<dbReference type="PANTHER" id="PTHR21666:SF291">
    <property type="entry name" value="STAGE II SPORULATION PROTEIN Q"/>
    <property type="match status" value="1"/>
</dbReference>